<name>A0ACC0BCG0_CATRO</name>
<accession>A0ACC0BCG0</accession>
<dbReference type="Proteomes" id="UP001060085">
    <property type="component" value="Linkage Group LG03"/>
</dbReference>
<dbReference type="EMBL" id="CM044703">
    <property type="protein sequence ID" value="KAI5670312.1"/>
    <property type="molecule type" value="Genomic_DNA"/>
</dbReference>
<gene>
    <name evidence="1" type="ORF">M9H77_10676</name>
</gene>
<evidence type="ECO:0000313" key="2">
    <source>
        <dbReference type="Proteomes" id="UP001060085"/>
    </source>
</evidence>
<reference evidence="2" key="1">
    <citation type="journal article" date="2023" name="Nat. Plants">
        <title>Single-cell RNA sequencing provides a high-resolution roadmap for understanding the multicellular compartmentation of specialized metabolism.</title>
        <authorList>
            <person name="Sun S."/>
            <person name="Shen X."/>
            <person name="Li Y."/>
            <person name="Li Y."/>
            <person name="Wang S."/>
            <person name="Li R."/>
            <person name="Zhang H."/>
            <person name="Shen G."/>
            <person name="Guo B."/>
            <person name="Wei J."/>
            <person name="Xu J."/>
            <person name="St-Pierre B."/>
            <person name="Chen S."/>
            <person name="Sun C."/>
        </authorList>
    </citation>
    <scope>NUCLEOTIDE SEQUENCE [LARGE SCALE GENOMIC DNA]</scope>
</reference>
<sequence length="167" mass="19486">MPQKVFEPEYLGRSRIFDGKKGNPFEQPVLIGKSYILKLIHQVDNKIHAHPSGYYTLVTQQPLRGRQKQGEQWYWRNQMEFKMRLGTPFASAKFAATITTAERKFARSLCQSFQRSEGYKFGHIRARQKIFEITIVGGTILNLEDTPESFQLLVRKLQPLSFENYNL</sequence>
<evidence type="ECO:0000313" key="1">
    <source>
        <dbReference type="EMBL" id="KAI5670312.1"/>
    </source>
</evidence>
<protein>
    <submittedName>
        <fullName evidence="1">Uncharacterized protein</fullName>
    </submittedName>
</protein>
<keyword evidence="2" id="KW-1185">Reference proteome</keyword>
<comment type="caution">
    <text evidence="1">The sequence shown here is derived from an EMBL/GenBank/DDBJ whole genome shotgun (WGS) entry which is preliminary data.</text>
</comment>
<proteinExistence type="predicted"/>
<organism evidence="1 2">
    <name type="scientific">Catharanthus roseus</name>
    <name type="common">Madagascar periwinkle</name>
    <name type="synonym">Vinca rosea</name>
    <dbReference type="NCBI Taxonomy" id="4058"/>
    <lineage>
        <taxon>Eukaryota</taxon>
        <taxon>Viridiplantae</taxon>
        <taxon>Streptophyta</taxon>
        <taxon>Embryophyta</taxon>
        <taxon>Tracheophyta</taxon>
        <taxon>Spermatophyta</taxon>
        <taxon>Magnoliopsida</taxon>
        <taxon>eudicotyledons</taxon>
        <taxon>Gunneridae</taxon>
        <taxon>Pentapetalae</taxon>
        <taxon>asterids</taxon>
        <taxon>lamiids</taxon>
        <taxon>Gentianales</taxon>
        <taxon>Apocynaceae</taxon>
        <taxon>Rauvolfioideae</taxon>
        <taxon>Vinceae</taxon>
        <taxon>Catharanthinae</taxon>
        <taxon>Catharanthus</taxon>
    </lineage>
</organism>